<feature type="coiled-coil region" evidence="9">
    <location>
        <begin position="82"/>
        <end position="124"/>
    </location>
</feature>
<evidence type="ECO:0000256" key="7">
    <source>
        <dbReference type="ARBA" id="ARBA00023014"/>
    </source>
</evidence>
<reference evidence="12 13" key="1">
    <citation type="submission" date="2023-10" db="EMBL/GenBank/DDBJ databases">
        <title>Two novel species belonging to the OM43/NOR5 clade.</title>
        <authorList>
            <person name="Park M."/>
        </authorList>
    </citation>
    <scope>NUCLEOTIDE SEQUENCE [LARGE SCALE GENOMIC DNA]</scope>
    <source>
        <strain evidence="12 13">IMCC45268</strain>
    </source>
</reference>
<dbReference type="SUPFAM" id="SSF57652">
    <property type="entry name" value="HIPIP (high potential iron protein)"/>
    <property type="match status" value="1"/>
</dbReference>
<keyword evidence="6 8" id="KW-0408">Iron</keyword>
<dbReference type="Pfam" id="PF01355">
    <property type="entry name" value="HIPIP"/>
    <property type="match status" value="1"/>
</dbReference>
<proteinExistence type="inferred from homology"/>
<keyword evidence="5 8" id="KW-0249">Electron transport</keyword>
<dbReference type="InterPro" id="IPR036369">
    <property type="entry name" value="HIPIP_sf"/>
</dbReference>
<dbReference type="Proteomes" id="UP001626549">
    <property type="component" value="Chromosome"/>
</dbReference>
<accession>A0ABZ0IG12</accession>
<evidence type="ECO:0000256" key="4">
    <source>
        <dbReference type="ARBA" id="ARBA00022723"/>
    </source>
</evidence>
<comment type="subunit">
    <text evidence="8">Homodimer.</text>
</comment>
<keyword evidence="7 8" id="KW-0411">Iron-sulfur</keyword>
<dbReference type="Gene3D" id="4.10.490.10">
    <property type="entry name" value="High potential iron-sulphur protein"/>
    <property type="match status" value="1"/>
</dbReference>
<evidence type="ECO:0000313" key="12">
    <source>
        <dbReference type="EMBL" id="WOJ98016.1"/>
    </source>
</evidence>
<dbReference type="RefSeq" id="WP_407329165.1">
    <property type="nucleotide sequence ID" value="NZ_CP136865.1"/>
</dbReference>
<keyword evidence="9" id="KW-0175">Coiled coil</keyword>
<dbReference type="PROSITE" id="PS51373">
    <property type="entry name" value="HIPIP"/>
    <property type="match status" value="1"/>
</dbReference>
<protein>
    <recommendedName>
        <fullName evidence="8">High-potential iron-sulfur protein</fullName>
        <shortName evidence="8">HiPIP</shortName>
    </recommendedName>
</protein>
<organism evidence="12 13">
    <name type="scientific">Congregibacter brevis</name>
    <dbReference type="NCBI Taxonomy" id="3081201"/>
    <lineage>
        <taxon>Bacteria</taxon>
        <taxon>Pseudomonadati</taxon>
        <taxon>Pseudomonadota</taxon>
        <taxon>Gammaproteobacteria</taxon>
        <taxon>Cellvibrionales</taxon>
        <taxon>Halieaceae</taxon>
        <taxon>Congregibacter</taxon>
    </lineage>
</organism>
<feature type="region of interest" description="Disordered" evidence="10">
    <location>
        <begin position="1"/>
        <end position="25"/>
    </location>
</feature>
<evidence type="ECO:0000256" key="6">
    <source>
        <dbReference type="ARBA" id="ARBA00023004"/>
    </source>
</evidence>
<evidence type="ECO:0000256" key="1">
    <source>
        <dbReference type="ARBA" id="ARBA00002137"/>
    </source>
</evidence>
<sequence>MTKQRENNQDLETTPVPSEETLPGRRKVLEIMGMTAIALPVLGLQACGSDEGSTPAAPSMDKVEPAMADMAGEAEDMAASAMDSAEDAVDSAKEAAAETMEEASDEVEAMADDAAEAVEEAASESATIASDAMAQLDENGPQAAGLGYRHDATTVKNARYSAGQQCSNCVLFQGGDSEWGGCPLFTGSQVKATGWCSAYSAAG</sequence>
<evidence type="ECO:0000259" key="11">
    <source>
        <dbReference type="PROSITE" id="PS51373"/>
    </source>
</evidence>
<gene>
    <name evidence="12" type="ORF">R0137_05420</name>
</gene>
<evidence type="ECO:0000256" key="8">
    <source>
        <dbReference type="RuleBase" id="RU000620"/>
    </source>
</evidence>
<evidence type="ECO:0000256" key="10">
    <source>
        <dbReference type="SAM" id="MobiDB-lite"/>
    </source>
</evidence>
<feature type="domain" description="High potential iron-sulfur proteins family profile" evidence="11">
    <location>
        <begin position="130"/>
        <end position="203"/>
    </location>
</feature>
<keyword evidence="3 8" id="KW-0004">4Fe-4S</keyword>
<keyword evidence="13" id="KW-1185">Reference proteome</keyword>
<keyword evidence="4 8" id="KW-0479">Metal-binding</keyword>
<evidence type="ECO:0000256" key="3">
    <source>
        <dbReference type="ARBA" id="ARBA00022485"/>
    </source>
</evidence>
<comment type="similarity">
    <text evidence="8">Belongs to the high-potential iron-sulfur protein (HiPIP) family.</text>
</comment>
<evidence type="ECO:0000313" key="13">
    <source>
        <dbReference type="Proteomes" id="UP001626549"/>
    </source>
</evidence>
<dbReference type="InterPro" id="IPR000170">
    <property type="entry name" value="High_potential_FeS_prot"/>
</dbReference>
<keyword evidence="2 8" id="KW-0813">Transport</keyword>
<evidence type="ECO:0000256" key="2">
    <source>
        <dbReference type="ARBA" id="ARBA00022448"/>
    </source>
</evidence>
<evidence type="ECO:0000256" key="5">
    <source>
        <dbReference type="ARBA" id="ARBA00022982"/>
    </source>
</evidence>
<comment type="function">
    <text evidence="1 8">Specific class of high-redox-potential 4Fe-4S ferredoxins. Functions in anaerobic electron transport in most purple and in some other photosynthetic bacteria and in at least one genus (Paracoccus) of halophilic, denitrifying bacteria.</text>
</comment>
<dbReference type="EMBL" id="CP136865">
    <property type="protein sequence ID" value="WOJ98016.1"/>
    <property type="molecule type" value="Genomic_DNA"/>
</dbReference>
<name>A0ABZ0IG12_9GAMM</name>
<evidence type="ECO:0000256" key="9">
    <source>
        <dbReference type="SAM" id="Coils"/>
    </source>
</evidence>